<comment type="similarity">
    <text evidence="2">Belongs to the membrane fusion protein (MFP) (TC 8.A.1) family.</text>
</comment>
<sequence>MEKKNMISKIKNHKLCCIVIILALLGGGGFGIYKFFFQKKQSQKTVQTQKATTGTIEKTVEGSGSVKATTQNVTFSSDVTVQSVLKKDGAAVKKGDVIAKLTSSDLEDSITQLESQIETLEDTIEDSDSSDDDYASNVRKYKDLTMKLSTLKTERSNLTVTSKYNGIVSGTITKGKTISKGQSVCKVLKTSSYKVTINVDELDIKSVKKGQSVTVTADAVEDKTFTGKVTKVSKVGSTSDGVATYPVTIQLSNAADLLPSMSVTATITTAKAENAVLVPVSAIQTKDGESYVTVVTDDNENGTQTKVETGIINDTYAQITSGVSEGDQIKTITRSSSSSDEKSNMKGGMDAPSGGGMQGGNRQGGGMPYGGKQ</sequence>
<dbReference type="Pfam" id="PF25990">
    <property type="entry name" value="Beta-barrel_YknX"/>
    <property type="match status" value="1"/>
</dbReference>
<dbReference type="Proteomes" id="UP000095598">
    <property type="component" value="Unassembled WGS sequence"/>
</dbReference>
<organism evidence="8 9">
    <name type="scientific">Anaerostipes hadrus</name>
    <dbReference type="NCBI Taxonomy" id="649756"/>
    <lineage>
        <taxon>Bacteria</taxon>
        <taxon>Bacillati</taxon>
        <taxon>Bacillota</taxon>
        <taxon>Clostridia</taxon>
        <taxon>Lachnospirales</taxon>
        <taxon>Lachnospiraceae</taxon>
        <taxon>Anaerostipes</taxon>
    </lineage>
</organism>
<evidence type="ECO:0000256" key="4">
    <source>
        <dbReference type="SAM" id="Coils"/>
    </source>
</evidence>
<evidence type="ECO:0000256" key="2">
    <source>
        <dbReference type="ARBA" id="ARBA00009477"/>
    </source>
</evidence>
<dbReference type="GO" id="GO:0030313">
    <property type="term" value="C:cell envelope"/>
    <property type="evidence" value="ECO:0007669"/>
    <property type="project" value="UniProtKB-SubCell"/>
</dbReference>
<dbReference type="PANTHER" id="PTHR32347">
    <property type="entry name" value="EFFLUX SYSTEM COMPONENT YKNX-RELATED"/>
    <property type="match status" value="1"/>
</dbReference>
<dbReference type="RefSeq" id="WP_242855489.1">
    <property type="nucleotide sequence ID" value="NZ_CYXT01000005.1"/>
</dbReference>
<evidence type="ECO:0000313" key="8">
    <source>
        <dbReference type="EMBL" id="CUM85571.1"/>
    </source>
</evidence>
<evidence type="ECO:0000259" key="6">
    <source>
        <dbReference type="Pfam" id="PF25967"/>
    </source>
</evidence>
<evidence type="ECO:0000313" key="9">
    <source>
        <dbReference type="Proteomes" id="UP000095598"/>
    </source>
</evidence>
<reference evidence="8 9" key="1">
    <citation type="submission" date="2015-09" db="EMBL/GenBank/DDBJ databases">
        <authorList>
            <consortium name="Pathogen Informatics"/>
        </authorList>
    </citation>
    <scope>NUCLEOTIDE SEQUENCE [LARGE SCALE GENOMIC DNA]</scope>
    <source>
        <strain evidence="8 9">2789STDY5608868</strain>
    </source>
</reference>
<dbReference type="InterPro" id="IPR058636">
    <property type="entry name" value="Beta-barrel_YknX"/>
</dbReference>
<name>A0A173S5Q1_ANAHA</name>
<dbReference type="AlphaFoldDB" id="A0A173S5Q1"/>
<dbReference type="Gene3D" id="2.40.30.170">
    <property type="match status" value="1"/>
</dbReference>
<keyword evidence="3 4" id="KW-0175">Coiled coil</keyword>
<dbReference type="GO" id="GO:0016020">
    <property type="term" value="C:membrane"/>
    <property type="evidence" value="ECO:0007669"/>
    <property type="project" value="InterPro"/>
</dbReference>
<accession>A0A173S5Q1</accession>
<feature type="domain" description="Multidrug resistance protein MdtA-like C-terminal permuted SH3" evidence="6">
    <location>
        <begin position="274"/>
        <end position="329"/>
    </location>
</feature>
<feature type="compositionally biased region" description="Gly residues" evidence="5">
    <location>
        <begin position="353"/>
        <end position="373"/>
    </location>
</feature>
<evidence type="ECO:0000256" key="5">
    <source>
        <dbReference type="SAM" id="MobiDB-lite"/>
    </source>
</evidence>
<feature type="coiled-coil region" evidence="4">
    <location>
        <begin position="103"/>
        <end position="130"/>
    </location>
</feature>
<dbReference type="InterPro" id="IPR058627">
    <property type="entry name" value="MdtA-like_C"/>
</dbReference>
<comment type="subcellular location">
    <subcellularLocation>
        <location evidence="1">Cell envelope</location>
    </subcellularLocation>
</comment>
<dbReference type="Gene3D" id="2.40.420.20">
    <property type="match status" value="1"/>
</dbReference>
<feature type="region of interest" description="Disordered" evidence="5">
    <location>
        <begin position="327"/>
        <end position="373"/>
    </location>
</feature>
<evidence type="ECO:0000256" key="3">
    <source>
        <dbReference type="ARBA" id="ARBA00023054"/>
    </source>
</evidence>
<dbReference type="SUPFAM" id="SSF111369">
    <property type="entry name" value="HlyD-like secretion proteins"/>
    <property type="match status" value="1"/>
</dbReference>
<dbReference type="InterPro" id="IPR050465">
    <property type="entry name" value="UPF0194_transport"/>
</dbReference>
<gene>
    <name evidence="8" type="ORF">ERS852425_01051</name>
</gene>
<dbReference type="EMBL" id="CYXT01000005">
    <property type="protein sequence ID" value="CUM85571.1"/>
    <property type="molecule type" value="Genomic_DNA"/>
</dbReference>
<dbReference type="InterPro" id="IPR006143">
    <property type="entry name" value="RND_pump_MFP"/>
</dbReference>
<feature type="domain" description="YknX-like beta-barrel" evidence="7">
    <location>
        <begin position="193"/>
        <end position="266"/>
    </location>
</feature>
<evidence type="ECO:0000256" key="1">
    <source>
        <dbReference type="ARBA" id="ARBA00004196"/>
    </source>
</evidence>
<dbReference type="GO" id="GO:0022857">
    <property type="term" value="F:transmembrane transporter activity"/>
    <property type="evidence" value="ECO:0007669"/>
    <property type="project" value="InterPro"/>
</dbReference>
<protein>
    <submittedName>
        <fullName evidence="8">Macrolide transporter subunit MacA</fullName>
    </submittedName>
</protein>
<dbReference type="Pfam" id="PF25967">
    <property type="entry name" value="RND-MFP_C"/>
    <property type="match status" value="1"/>
</dbReference>
<dbReference type="NCBIfam" id="TIGR01730">
    <property type="entry name" value="RND_mfp"/>
    <property type="match status" value="1"/>
</dbReference>
<evidence type="ECO:0000259" key="7">
    <source>
        <dbReference type="Pfam" id="PF25990"/>
    </source>
</evidence>
<proteinExistence type="inferred from homology"/>